<feature type="domain" description="Serine/threonine specific protein phosphatases" evidence="2">
    <location>
        <begin position="97"/>
        <end position="369"/>
    </location>
</feature>
<feature type="compositionally biased region" description="Polar residues" evidence="1">
    <location>
        <begin position="1"/>
        <end position="24"/>
    </location>
</feature>
<dbReference type="EMBL" id="JAOAOG010000164">
    <property type="protein sequence ID" value="KAJ6244425.1"/>
    <property type="molecule type" value="Genomic_DNA"/>
</dbReference>
<reference evidence="3" key="1">
    <citation type="submission" date="2022-08" db="EMBL/GenBank/DDBJ databases">
        <title>Novel sulfate-reducing endosymbionts in the free-living metamonad Anaeramoeba.</title>
        <authorList>
            <person name="Jerlstrom-Hultqvist J."/>
            <person name="Cepicka I."/>
            <person name="Gallot-Lavallee L."/>
            <person name="Salas-Leiva D."/>
            <person name="Curtis B.A."/>
            <person name="Zahonova K."/>
            <person name="Pipaliya S."/>
            <person name="Dacks J."/>
            <person name="Roger A.J."/>
        </authorList>
    </citation>
    <scope>NUCLEOTIDE SEQUENCE</scope>
    <source>
        <strain evidence="3">Schooner1</strain>
    </source>
</reference>
<evidence type="ECO:0000313" key="4">
    <source>
        <dbReference type="Proteomes" id="UP001150062"/>
    </source>
</evidence>
<dbReference type="PRINTS" id="PR00114">
    <property type="entry name" value="STPHPHTASE"/>
</dbReference>
<feature type="compositionally biased region" description="Basic and acidic residues" evidence="1">
    <location>
        <begin position="589"/>
        <end position="613"/>
    </location>
</feature>
<feature type="region of interest" description="Disordered" evidence="1">
    <location>
        <begin position="1"/>
        <end position="50"/>
    </location>
</feature>
<dbReference type="InterPro" id="IPR029052">
    <property type="entry name" value="Metallo-depent_PP-like"/>
</dbReference>
<dbReference type="SMART" id="SM00156">
    <property type="entry name" value="PP2Ac"/>
    <property type="match status" value="1"/>
</dbReference>
<accession>A0ABQ8YIL1</accession>
<name>A0ABQ8YIL1_9EUKA</name>
<proteinExistence type="predicted"/>
<evidence type="ECO:0000259" key="2">
    <source>
        <dbReference type="SMART" id="SM00156"/>
    </source>
</evidence>
<feature type="region of interest" description="Disordered" evidence="1">
    <location>
        <begin position="576"/>
        <end position="613"/>
    </location>
</feature>
<dbReference type="PANTHER" id="PTHR45673">
    <property type="entry name" value="SERINE/THREONINE-PROTEIN PHOSPHATASE 2B CATALYTIC SUBUNIT 1-RELATED"/>
    <property type="match status" value="1"/>
</dbReference>
<dbReference type="Gene3D" id="3.60.21.10">
    <property type="match status" value="1"/>
</dbReference>
<gene>
    <name evidence="3" type="ORF">M0813_02390</name>
</gene>
<dbReference type="InterPro" id="IPR006186">
    <property type="entry name" value="Ser/Thr-sp_prot-phosphatase"/>
</dbReference>
<dbReference type="InterPro" id="IPR043360">
    <property type="entry name" value="PP2B"/>
</dbReference>
<dbReference type="InterPro" id="IPR004843">
    <property type="entry name" value="Calcineurin-like_PHP"/>
</dbReference>
<evidence type="ECO:0000256" key="1">
    <source>
        <dbReference type="SAM" id="MobiDB-lite"/>
    </source>
</evidence>
<evidence type="ECO:0000313" key="3">
    <source>
        <dbReference type="EMBL" id="KAJ6244425.1"/>
    </source>
</evidence>
<feature type="compositionally biased region" description="Basic and acidic residues" evidence="1">
    <location>
        <begin position="25"/>
        <end position="50"/>
    </location>
</feature>
<dbReference type="SUPFAM" id="SSF56300">
    <property type="entry name" value="Metallo-dependent phosphatases"/>
    <property type="match status" value="1"/>
</dbReference>
<comment type="caution">
    <text evidence="3">The sequence shown here is derived from an EMBL/GenBank/DDBJ whole genome shotgun (WGS) entry which is preliminary data.</text>
</comment>
<dbReference type="Proteomes" id="UP001150062">
    <property type="component" value="Unassembled WGS sequence"/>
</dbReference>
<sequence length="683" mass="79305">MNLPKKSNTTSRLSETKFNSSLSNVKEDVNEKETEKEKEKEKEQEKEKEINCGSDRVKNDVVPLIRTPLKQKVLFPNSNSIPDHLALRSHFKREGKLNKNDLITIVRSARKIFCKENNLITLSSPVVIFGDLHGQFFDLVNYIETIGECDPETNKFLFLGDYVDRGVFGIEIVLYLFSLKIIYPNGCFLLRDEVIEKYDVEVYEEIMKTFDCLPLAAIVDKQFFCVHGGISPKLKKVESINLINRFREPPTKGLFGDLLWSDPDPNYNEPELTTNFFQPNEPRSCSVLYSFQAVRRFLLMNKLTCIIRAHEAQDDGFKMYLKRKETKFPSLITIFSSPNYIGVYNNKAAIFKYQPNAVTLKEFQSVEQPYWLPKFMDVFEWSIPFLIEKTMSIVKTIVSIKENESLDLFNDVSDIIDEDDETYISDDEQDVKSGIKKNQNQINNGNDDNGNDNIFLSIQRGEIIKNKIRLLLVLMADFNIMRKKKGTQFLRVKGIQNVRRGHSVMISSVFKRNPSNPFELQRKTVITKKGLLRSFSYQDVKLEDKLLQRILGKKIKKLSLKEMILKNNKQLNISNSKTKSIVKNSSNRNLEDENEKGNGDSNDNNKENDNDNDNVFEREIEELSKENEKNNKNNIPEVIEIERVNENQLTKIGNNNKVFNHQKEIENENKENDDEDQVWIFNN</sequence>
<dbReference type="Pfam" id="PF00149">
    <property type="entry name" value="Metallophos"/>
    <property type="match status" value="1"/>
</dbReference>
<organism evidence="3 4">
    <name type="scientific">Anaeramoeba flamelloides</name>
    <dbReference type="NCBI Taxonomy" id="1746091"/>
    <lineage>
        <taxon>Eukaryota</taxon>
        <taxon>Metamonada</taxon>
        <taxon>Anaeramoebidae</taxon>
        <taxon>Anaeramoeba</taxon>
    </lineage>
</organism>
<keyword evidence="4" id="KW-1185">Reference proteome</keyword>
<feature type="compositionally biased region" description="Polar residues" evidence="1">
    <location>
        <begin position="576"/>
        <end position="588"/>
    </location>
</feature>
<protein>
    <submittedName>
        <fullName evidence="3">Serine/threonine-protein phosphatase 2b catalytic subunit 1-related</fullName>
    </submittedName>
</protein>